<keyword evidence="2" id="KW-1185">Reference proteome</keyword>
<gene>
    <name evidence="1" type="ORF">MMYC01_207032</name>
</gene>
<name>A0A175W2T2_9PEZI</name>
<comment type="caution">
    <text evidence="1">The sequence shown here is derived from an EMBL/GenBank/DDBJ whole genome shotgun (WGS) entry which is preliminary data.</text>
</comment>
<dbReference type="STRING" id="100816.A0A175W2T2"/>
<evidence type="ECO:0000313" key="2">
    <source>
        <dbReference type="Proteomes" id="UP000078237"/>
    </source>
</evidence>
<evidence type="ECO:0000313" key="1">
    <source>
        <dbReference type="EMBL" id="KXX77560.1"/>
    </source>
</evidence>
<proteinExistence type="predicted"/>
<sequence>MDTEADAAIISDDHDKCGLSDCRRVSNERVQDFLSWRANNPRQMLADSIGLSALFDILAWHAALPFPPACTASGPLIDEGAFPYAILLTRDPALSYGPTFSALVHGLYSGSWGPHCGWLLAARGKDARDWRRRLFRSLAEPAESEEAAGKLTTVSALSFFMCQRREGGARESDEDEPDQQVVVMVDEDERSIDLRDILSEYPPESDPLTANPLRDSYKLALDALPCQPHDLAELSVPITKLVSLLRLLHVSNEEASRAGLMALANRLGGEPSQIGWQRFDAVLSSQTARR</sequence>
<dbReference type="AlphaFoldDB" id="A0A175W2T2"/>
<dbReference type="VEuPathDB" id="FungiDB:MMYC01_207032"/>
<dbReference type="Proteomes" id="UP000078237">
    <property type="component" value="Unassembled WGS sequence"/>
</dbReference>
<dbReference type="OrthoDB" id="3759600at2759"/>
<protein>
    <submittedName>
        <fullName evidence="1">Uncharacterized protein</fullName>
    </submittedName>
</protein>
<dbReference type="EMBL" id="LCTW02000155">
    <property type="protein sequence ID" value="KXX77560.1"/>
    <property type="molecule type" value="Genomic_DNA"/>
</dbReference>
<reference evidence="1 2" key="1">
    <citation type="journal article" date="2016" name="Genome Announc.">
        <title>Genome Sequence of Madurella mycetomatis mm55, Isolated from a Human Mycetoma Case in Sudan.</title>
        <authorList>
            <person name="Smit S."/>
            <person name="Derks M.F."/>
            <person name="Bervoets S."/>
            <person name="Fahal A."/>
            <person name="van Leeuwen W."/>
            <person name="van Belkum A."/>
            <person name="van de Sande W.W."/>
        </authorList>
    </citation>
    <scope>NUCLEOTIDE SEQUENCE [LARGE SCALE GENOMIC DNA]</scope>
    <source>
        <strain evidence="2">mm55</strain>
    </source>
</reference>
<accession>A0A175W2T2</accession>
<organism evidence="1 2">
    <name type="scientific">Madurella mycetomatis</name>
    <dbReference type="NCBI Taxonomy" id="100816"/>
    <lineage>
        <taxon>Eukaryota</taxon>
        <taxon>Fungi</taxon>
        <taxon>Dikarya</taxon>
        <taxon>Ascomycota</taxon>
        <taxon>Pezizomycotina</taxon>
        <taxon>Sordariomycetes</taxon>
        <taxon>Sordariomycetidae</taxon>
        <taxon>Sordariales</taxon>
        <taxon>Sordariales incertae sedis</taxon>
        <taxon>Madurella</taxon>
    </lineage>
</organism>